<protein>
    <submittedName>
        <fullName evidence="3">Fanconi anemia core complex-associated protein 20 isoform X4</fullName>
    </submittedName>
</protein>
<feature type="compositionally biased region" description="Pro residues" evidence="1">
    <location>
        <begin position="83"/>
        <end position="92"/>
    </location>
</feature>
<feature type="compositionally biased region" description="Basic residues" evidence="1">
    <location>
        <begin position="1"/>
        <end position="16"/>
    </location>
</feature>
<dbReference type="CTD" id="199990"/>
<dbReference type="Proteomes" id="UP000248484">
    <property type="component" value="Chromosome 3"/>
</dbReference>
<keyword evidence="2" id="KW-1185">Reference proteome</keyword>
<gene>
    <name evidence="3" type="primary">FAAP20</name>
</gene>
<evidence type="ECO:0000313" key="3">
    <source>
        <dbReference type="RefSeq" id="XP_028343780.1"/>
    </source>
</evidence>
<dbReference type="RefSeq" id="XP_028343780.1">
    <property type="nucleotide sequence ID" value="XM_028487979.2"/>
</dbReference>
<organism evidence="2 3">
    <name type="scientific">Physeter macrocephalus</name>
    <name type="common">Sperm whale</name>
    <name type="synonym">Physeter catodon</name>
    <dbReference type="NCBI Taxonomy" id="9755"/>
    <lineage>
        <taxon>Eukaryota</taxon>
        <taxon>Metazoa</taxon>
        <taxon>Chordata</taxon>
        <taxon>Craniata</taxon>
        <taxon>Vertebrata</taxon>
        <taxon>Euteleostomi</taxon>
        <taxon>Mammalia</taxon>
        <taxon>Eutheria</taxon>
        <taxon>Laurasiatheria</taxon>
        <taxon>Artiodactyla</taxon>
        <taxon>Whippomorpha</taxon>
        <taxon>Cetacea</taxon>
        <taxon>Odontoceti</taxon>
        <taxon>Physeteridae</taxon>
        <taxon>Physeter</taxon>
    </lineage>
</organism>
<sequence>MEAARRSRLSLSRRRPPTGVGSPGAALSARPRKASPWEPRPSPGRPSRRPRGEAGTRATPTGCSASSWGARGPPPGLSNDTPRPSPAGPPAPRSSRPWRGRRHCRAAPCARPTSPPEHWVLFRFWLMLSSVMTEVDKATRHRAAPGLQTSHEKTQRKPQCTFLSERRQCEKATRCVIPALGHSGTGKSHGDGKKISGRQGLVGRGHK</sequence>
<evidence type="ECO:0000313" key="2">
    <source>
        <dbReference type="Proteomes" id="UP000248484"/>
    </source>
</evidence>
<name>A0A455B4B8_PHYMC</name>
<dbReference type="GeneID" id="102990821"/>
<reference evidence="3" key="1">
    <citation type="submission" date="2025-08" db="UniProtKB">
        <authorList>
            <consortium name="RefSeq"/>
        </authorList>
    </citation>
    <scope>IDENTIFICATION</scope>
    <source>
        <tissue evidence="3">Muscle</tissue>
    </source>
</reference>
<feature type="compositionally biased region" description="Polar residues" evidence="1">
    <location>
        <begin position="58"/>
        <end position="67"/>
    </location>
</feature>
<proteinExistence type="predicted"/>
<dbReference type="AlphaFoldDB" id="A0A455B4B8"/>
<accession>A0A455B4B8</accession>
<feature type="region of interest" description="Disordered" evidence="1">
    <location>
        <begin position="1"/>
        <end position="101"/>
    </location>
</feature>
<feature type="region of interest" description="Disordered" evidence="1">
    <location>
        <begin position="181"/>
        <end position="207"/>
    </location>
</feature>
<evidence type="ECO:0000256" key="1">
    <source>
        <dbReference type="SAM" id="MobiDB-lite"/>
    </source>
</evidence>